<organism evidence="1">
    <name type="scientific">Brachypodium distachyon</name>
    <name type="common">Purple false brome</name>
    <name type="synonym">Trachynia distachya</name>
    <dbReference type="NCBI Taxonomy" id="15368"/>
    <lineage>
        <taxon>Eukaryota</taxon>
        <taxon>Viridiplantae</taxon>
        <taxon>Streptophyta</taxon>
        <taxon>Embryophyta</taxon>
        <taxon>Tracheophyta</taxon>
        <taxon>Spermatophyta</taxon>
        <taxon>Magnoliopsida</taxon>
        <taxon>Liliopsida</taxon>
        <taxon>Poales</taxon>
        <taxon>Poaceae</taxon>
        <taxon>BOP clade</taxon>
        <taxon>Pooideae</taxon>
        <taxon>Stipodae</taxon>
        <taxon>Brachypodieae</taxon>
        <taxon>Brachypodium</taxon>
    </lineage>
</organism>
<reference evidence="1 2" key="1">
    <citation type="journal article" date="2010" name="Nature">
        <title>Genome sequencing and analysis of the model grass Brachypodium distachyon.</title>
        <authorList>
            <consortium name="International Brachypodium Initiative"/>
        </authorList>
    </citation>
    <scope>NUCLEOTIDE SEQUENCE [LARGE SCALE GENOMIC DNA]</scope>
    <source>
        <strain evidence="1 2">Bd21</strain>
    </source>
</reference>
<accession>A0A0Q3EF41</accession>
<reference evidence="1" key="2">
    <citation type="submission" date="2017-06" db="EMBL/GenBank/DDBJ databases">
        <title>WGS assembly of Brachypodium distachyon.</title>
        <authorList>
            <consortium name="The International Brachypodium Initiative"/>
            <person name="Lucas S."/>
            <person name="Harmon-Smith M."/>
            <person name="Lail K."/>
            <person name="Tice H."/>
            <person name="Grimwood J."/>
            <person name="Bruce D."/>
            <person name="Barry K."/>
            <person name="Shu S."/>
            <person name="Lindquist E."/>
            <person name="Wang M."/>
            <person name="Pitluck S."/>
            <person name="Vogel J.P."/>
            <person name="Garvin D.F."/>
            <person name="Mockler T.C."/>
            <person name="Schmutz J."/>
            <person name="Rokhsar D."/>
            <person name="Bevan M.W."/>
        </authorList>
    </citation>
    <scope>NUCLEOTIDE SEQUENCE</scope>
    <source>
        <strain evidence="1">Bd21</strain>
    </source>
</reference>
<dbReference type="AlphaFoldDB" id="A0A0Q3EF41"/>
<dbReference type="Gramene" id="KQJ86318">
    <property type="protein sequence ID" value="KQJ86318"/>
    <property type="gene ID" value="BRADI_4g04656v3"/>
</dbReference>
<evidence type="ECO:0000313" key="3">
    <source>
        <dbReference type="Proteomes" id="UP000008810"/>
    </source>
</evidence>
<protein>
    <submittedName>
        <fullName evidence="1 2">Uncharacterized protein</fullName>
    </submittedName>
</protein>
<sequence>MAAPPAACAVARRAASHLCPVLRAAALSPTCGCSACRAARPRRRFGAMASEDPWAFRLGTKTVQGERRDSCQHGRHVGLICEPTSLETGLYASKRGVILIQWVFVTKTKIGTL</sequence>
<name>A0A0Q3EF41_BRADI</name>
<keyword evidence="3" id="KW-1185">Reference proteome</keyword>
<dbReference type="EMBL" id="CM000883">
    <property type="protein sequence ID" value="KQJ86318.1"/>
    <property type="molecule type" value="Genomic_DNA"/>
</dbReference>
<evidence type="ECO:0000313" key="2">
    <source>
        <dbReference type="EnsemblPlants" id="KQJ86318"/>
    </source>
</evidence>
<reference evidence="2" key="3">
    <citation type="submission" date="2018-08" db="UniProtKB">
        <authorList>
            <consortium name="EnsemblPlants"/>
        </authorList>
    </citation>
    <scope>IDENTIFICATION</scope>
    <source>
        <strain evidence="2">cv. Bd21</strain>
    </source>
</reference>
<dbReference type="Proteomes" id="UP000008810">
    <property type="component" value="Chromosome 4"/>
</dbReference>
<proteinExistence type="predicted"/>
<evidence type="ECO:0000313" key="1">
    <source>
        <dbReference type="EMBL" id="KQJ86318.1"/>
    </source>
</evidence>
<gene>
    <name evidence="1" type="ORF">BRADI_4g04656v3</name>
</gene>
<dbReference type="InParanoid" id="A0A0Q3EF41"/>
<dbReference type="EnsemblPlants" id="KQJ86318">
    <property type="protein sequence ID" value="KQJ86318"/>
    <property type="gene ID" value="BRADI_4g04656v3"/>
</dbReference>